<name>A0A1G7AW55_9BURK</name>
<dbReference type="GO" id="GO:0043565">
    <property type="term" value="F:sequence-specific DNA binding"/>
    <property type="evidence" value="ECO:0007669"/>
    <property type="project" value="TreeGrafter"/>
</dbReference>
<evidence type="ECO:0000256" key="3">
    <source>
        <dbReference type="ARBA" id="ARBA00023125"/>
    </source>
</evidence>
<protein>
    <submittedName>
        <fullName evidence="6">DNA-binding transcriptional regulator, LysR family</fullName>
    </submittedName>
</protein>
<dbReference type="InterPro" id="IPR036388">
    <property type="entry name" value="WH-like_DNA-bd_sf"/>
</dbReference>
<dbReference type="SUPFAM" id="SSF53850">
    <property type="entry name" value="Periplasmic binding protein-like II"/>
    <property type="match status" value="1"/>
</dbReference>
<dbReference type="Gene3D" id="3.40.190.10">
    <property type="entry name" value="Periplasmic binding protein-like II"/>
    <property type="match status" value="2"/>
</dbReference>
<evidence type="ECO:0000256" key="2">
    <source>
        <dbReference type="ARBA" id="ARBA00023015"/>
    </source>
</evidence>
<evidence type="ECO:0000256" key="4">
    <source>
        <dbReference type="ARBA" id="ARBA00023163"/>
    </source>
</evidence>
<keyword evidence="4" id="KW-0804">Transcription</keyword>
<dbReference type="InterPro" id="IPR036390">
    <property type="entry name" value="WH_DNA-bd_sf"/>
</dbReference>
<evidence type="ECO:0000313" key="6">
    <source>
        <dbReference type="EMBL" id="SDE18807.1"/>
    </source>
</evidence>
<dbReference type="GO" id="GO:0003700">
    <property type="term" value="F:DNA-binding transcription factor activity"/>
    <property type="evidence" value="ECO:0007669"/>
    <property type="project" value="InterPro"/>
</dbReference>
<dbReference type="AlphaFoldDB" id="A0A1G7AW55"/>
<dbReference type="Proteomes" id="UP000198908">
    <property type="component" value="Unassembled WGS sequence"/>
</dbReference>
<dbReference type="SUPFAM" id="SSF46785">
    <property type="entry name" value="Winged helix' DNA-binding domain"/>
    <property type="match status" value="1"/>
</dbReference>
<dbReference type="PANTHER" id="PTHR30537">
    <property type="entry name" value="HTH-TYPE TRANSCRIPTIONAL REGULATOR"/>
    <property type="match status" value="1"/>
</dbReference>
<dbReference type="InterPro" id="IPR000847">
    <property type="entry name" value="LysR_HTH_N"/>
</dbReference>
<proteinExistence type="inferred from homology"/>
<dbReference type="Pfam" id="PF03466">
    <property type="entry name" value="LysR_substrate"/>
    <property type="match status" value="1"/>
</dbReference>
<evidence type="ECO:0000259" key="5">
    <source>
        <dbReference type="PROSITE" id="PS50931"/>
    </source>
</evidence>
<dbReference type="PANTHER" id="PTHR30537:SF26">
    <property type="entry name" value="GLYCINE CLEAVAGE SYSTEM TRANSCRIPTIONAL ACTIVATOR"/>
    <property type="match status" value="1"/>
</dbReference>
<keyword evidence="3 6" id="KW-0238">DNA-binding</keyword>
<dbReference type="RefSeq" id="WP_092004692.1">
    <property type="nucleotide sequence ID" value="NZ_FMYQ01000036.1"/>
</dbReference>
<keyword evidence="7" id="KW-1185">Reference proteome</keyword>
<dbReference type="GO" id="GO:0006351">
    <property type="term" value="P:DNA-templated transcription"/>
    <property type="evidence" value="ECO:0007669"/>
    <property type="project" value="TreeGrafter"/>
</dbReference>
<organism evidence="6 7">
    <name type="scientific">Paraburkholderia lycopersici</name>
    <dbReference type="NCBI Taxonomy" id="416944"/>
    <lineage>
        <taxon>Bacteria</taxon>
        <taxon>Pseudomonadati</taxon>
        <taxon>Pseudomonadota</taxon>
        <taxon>Betaproteobacteria</taxon>
        <taxon>Burkholderiales</taxon>
        <taxon>Burkholderiaceae</taxon>
        <taxon>Paraburkholderia</taxon>
    </lineage>
</organism>
<dbReference type="PROSITE" id="PS50931">
    <property type="entry name" value="HTH_LYSR"/>
    <property type="match status" value="1"/>
</dbReference>
<evidence type="ECO:0000256" key="1">
    <source>
        <dbReference type="ARBA" id="ARBA00009437"/>
    </source>
</evidence>
<dbReference type="InterPro" id="IPR005119">
    <property type="entry name" value="LysR_subst-bd"/>
</dbReference>
<dbReference type="InterPro" id="IPR058163">
    <property type="entry name" value="LysR-type_TF_proteobact-type"/>
</dbReference>
<dbReference type="OrthoDB" id="9178397at2"/>
<keyword evidence="2" id="KW-0805">Transcription regulation</keyword>
<sequence length="317" mass="35195">MNYRKLTPSMSLLLAFEASARHESFTRAAEELSLTQSAVSRQVQALEAMLDLALFAREGKRIVPTDIGRAYMAEISQALTSIRSATLRALTANAPKTQLRVATLPTFGAKWLLPRLHRFYQAHPDLQIDLDSRIEAADFSTPDLDAAIVVGDGRWPGVTAHRLYAEELVLVGNAATLPVVRKSRRRPVAPTIAGLEGLTLLRVRSFPDAWREWCAHFGLPHDALLPGPSFELTSHLIQAVVAGIGVGLVPRMLVEDELKEGRLHSPFEAVASSRSYYLVYPERAQRHPVLVAFRDWLLQELADPVRSPQSRRAMPKS</sequence>
<dbReference type="EMBL" id="FMYQ01000036">
    <property type="protein sequence ID" value="SDE18807.1"/>
    <property type="molecule type" value="Genomic_DNA"/>
</dbReference>
<dbReference type="Pfam" id="PF00126">
    <property type="entry name" value="HTH_1"/>
    <property type="match status" value="1"/>
</dbReference>
<reference evidence="7" key="1">
    <citation type="submission" date="2016-09" db="EMBL/GenBank/DDBJ databases">
        <authorList>
            <person name="Varghese N."/>
            <person name="Submissions S."/>
        </authorList>
    </citation>
    <scope>NUCLEOTIDE SEQUENCE [LARGE SCALE GENOMIC DNA]</scope>
    <source>
        <strain evidence="7">TNe-862</strain>
    </source>
</reference>
<evidence type="ECO:0000313" key="7">
    <source>
        <dbReference type="Proteomes" id="UP000198908"/>
    </source>
</evidence>
<dbReference type="PRINTS" id="PR00039">
    <property type="entry name" value="HTHLYSR"/>
</dbReference>
<comment type="similarity">
    <text evidence="1">Belongs to the LysR transcriptional regulatory family.</text>
</comment>
<accession>A0A1G7AW55</accession>
<feature type="domain" description="HTH lysR-type" evidence="5">
    <location>
        <begin position="8"/>
        <end position="65"/>
    </location>
</feature>
<dbReference type="FunFam" id="1.10.10.10:FF:000001">
    <property type="entry name" value="LysR family transcriptional regulator"/>
    <property type="match status" value="1"/>
</dbReference>
<gene>
    <name evidence="6" type="ORF">SAMN05421548_1364</name>
</gene>
<dbReference type="STRING" id="416944.SAMN05421548_1364"/>
<dbReference type="Gene3D" id="1.10.10.10">
    <property type="entry name" value="Winged helix-like DNA-binding domain superfamily/Winged helix DNA-binding domain"/>
    <property type="match status" value="1"/>
</dbReference>